<keyword evidence="2" id="KW-1185">Reference proteome</keyword>
<accession>A0AAE0JDE1</accession>
<reference evidence="1" key="2">
    <citation type="submission" date="2023-06" db="EMBL/GenBank/DDBJ databases">
        <authorList>
            <consortium name="Lawrence Berkeley National Laboratory"/>
            <person name="Haridas S."/>
            <person name="Hensen N."/>
            <person name="Bonometti L."/>
            <person name="Westerberg I."/>
            <person name="Brannstrom I.O."/>
            <person name="Guillou S."/>
            <person name="Cros-Aarteil S."/>
            <person name="Calhoun S."/>
            <person name="Kuo A."/>
            <person name="Mondo S."/>
            <person name="Pangilinan J."/>
            <person name="Riley R."/>
            <person name="Labutti K."/>
            <person name="Andreopoulos B."/>
            <person name="Lipzen A."/>
            <person name="Chen C."/>
            <person name="Yanf M."/>
            <person name="Daum C."/>
            <person name="Ng V."/>
            <person name="Clum A."/>
            <person name="Steindorff A."/>
            <person name="Ohm R."/>
            <person name="Martin F."/>
            <person name="Silar P."/>
            <person name="Natvig D."/>
            <person name="Lalanne C."/>
            <person name="Gautier V."/>
            <person name="Ament-Velasquez S.L."/>
            <person name="Kruys A."/>
            <person name="Hutchinson M.I."/>
            <person name="Powell A.J."/>
            <person name="Barry K."/>
            <person name="Miller A.N."/>
            <person name="Grigoriev I.V."/>
            <person name="Debuchy R."/>
            <person name="Gladieux P."/>
            <person name="Thoren M.H."/>
            <person name="Johannesson H."/>
        </authorList>
    </citation>
    <scope>NUCLEOTIDE SEQUENCE</scope>
    <source>
        <strain evidence="1">CBS 560.94</strain>
    </source>
</reference>
<dbReference type="RefSeq" id="XP_062680894.1">
    <property type="nucleotide sequence ID" value="XM_062824789.1"/>
</dbReference>
<proteinExistence type="predicted"/>
<dbReference type="AlphaFoldDB" id="A0AAE0JDE1"/>
<evidence type="ECO:0000313" key="1">
    <source>
        <dbReference type="EMBL" id="KAK3343101.1"/>
    </source>
</evidence>
<gene>
    <name evidence="1" type="ORF">B0H65DRAFT_428862</name>
</gene>
<dbReference type="GeneID" id="87861943"/>
<evidence type="ECO:0000313" key="2">
    <source>
        <dbReference type="Proteomes" id="UP001278500"/>
    </source>
</evidence>
<comment type="caution">
    <text evidence="1">The sequence shown here is derived from an EMBL/GenBank/DDBJ whole genome shotgun (WGS) entry which is preliminary data.</text>
</comment>
<reference evidence="1" key="1">
    <citation type="journal article" date="2023" name="Mol. Phylogenet. Evol.">
        <title>Genome-scale phylogeny and comparative genomics of the fungal order Sordariales.</title>
        <authorList>
            <person name="Hensen N."/>
            <person name="Bonometti L."/>
            <person name="Westerberg I."/>
            <person name="Brannstrom I.O."/>
            <person name="Guillou S."/>
            <person name="Cros-Aarteil S."/>
            <person name="Calhoun S."/>
            <person name="Haridas S."/>
            <person name="Kuo A."/>
            <person name="Mondo S."/>
            <person name="Pangilinan J."/>
            <person name="Riley R."/>
            <person name="LaButti K."/>
            <person name="Andreopoulos B."/>
            <person name="Lipzen A."/>
            <person name="Chen C."/>
            <person name="Yan M."/>
            <person name="Daum C."/>
            <person name="Ng V."/>
            <person name="Clum A."/>
            <person name="Steindorff A."/>
            <person name="Ohm R.A."/>
            <person name="Martin F."/>
            <person name="Silar P."/>
            <person name="Natvig D.O."/>
            <person name="Lalanne C."/>
            <person name="Gautier V."/>
            <person name="Ament-Velasquez S.L."/>
            <person name="Kruys A."/>
            <person name="Hutchinson M.I."/>
            <person name="Powell A.J."/>
            <person name="Barry K."/>
            <person name="Miller A.N."/>
            <person name="Grigoriev I.V."/>
            <person name="Debuchy R."/>
            <person name="Gladieux P."/>
            <person name="Hiltunen Thoren M."/>
            <person name="Johannesson H."/>
        </authorList>
    </citation>
    <scope>NUCLEOTIDE SEQUENCE</scope>
    <source>
        <strain evidence="1">CBS 560.94</strain>
    </source>
</reference>
<dbReference type="EMBL" id="JAUEPP010000005">
    <property type="protein sequence ID" value="KAK3343101.1"/>
    <property type="molecule type" value="Genomic_DNA"/>
</dbReference>
<organism evidence="1 2">
    <name type="scientific">Neurospora tetraspora</name>
    <dbReference type="NCBI Taxonomy" id="94610"/>
    <lineage>
        <taxon>Eukaryota</taxon>
        <taxon>Fungi</taxon>
        <taxon>Dikarya</taxon>
        <taxon>Ascomycota</taxon>
        <taxon>Pezizomycotina</taxon>
        <taxon>Sordariomycetes</taxon>
        <taxon>Sordariomycetidae</taxon>
        <taxon>Sordariales</taxon>
        <taxon>Sordariaceae</taxon>
        <taxon>Neurospora</taxon>
    </lineage>
</organism>
<protein>
    <submittedName>
        <fullName evidence="1">Uncharacterized protein</fullName>
    </submittedName>
</protein>
<name>A0AAE0JDE1_9PEZI</name>
<sequence>MIDNQESLTRPINSAGFHGPVSFRWRVTGYFTPGLLDGHLEKLTRATQKWLNTCHWPAKELEYGSTRVESMPLCSREERNKAPLDKNGRAYFAMTVQITVHLNRGSTFIPQNVVDLQESLFDCLFPQFGDNHAIMGSGFRYHLPIGGVEGANQIFSSLERCFTDELPKALVGAFMKTGIAAHNQIPERFPASAIIAFVEEVVLKYKHGSTESAEKLSNVPNRPDAVQTIVHDLLDTYLTSFEAFKHTVAAAHNEGTVPKTIKNVVTNAEIMLSSLHRLVINIEHHVGKTVPGSNSRFFLKRWINNYFRSAEPPTICLDTDITGFDVDRCKRTLRTKLCRYEAASVPIIGAVRLLDPDLRKEFKQVVDSTANTPDKVDLLRLYGGVWQGMPNFTREQLLETIDSYMQPFEDIHRKLVDHLNVINNEIGRSIDLTSRDLWWHSTDVKEKQCFDSDSLY</sequence>
<dbReference type="Proteomes" id="UP001278500">
    <property type="component" value="Unassembled WGS sequence"/>
</dbReference>